<keyword evidence="13" id="KW-0186">Copper</keyword>
<keyword evidence="17" id="KW-1133">Transmembrane helix</keyword>
<evidence type="ECO:0000256" key="15">
    <source>
        <dbReference type="PROSITE-ProRule" id="PRU00504"/>
    </source>
</evidence>
<feature type="signal peptide" evidence="18">
    <location>
        <begin position="1"/>
        <end position="17"/>
    </location>
</feature>
<dbReference type="InterPro" id="IPR000323">
    <property type="entry name" value="Cu2_ascorb_mOase_N"/>
</dbReference>
<feature type="binding site" evidence="13">
    <location>
        <position position="202"/>
    </location>
    <ligand>
        <name>Cu(2+)</name>
        <dbReference type="ChEBI" id="CHEBI:29036"/>
        <label>1</label>
        <note>catalytic</note>
    </ligand>
</feature>
<evidence type="ECO:0000256" key="3">
    <source>
        <dbReference type="ARBA" id="ARBA00006026"/>
    </source>
</evidence>
<dbReference type="CDD" id="cd14958">
    <property type="entry name" value="NHL_PAL_like"/>
    <property type="match status" value="1"/>
</dbReference>
<dbReference type="EMBL" id="CAJFCW020000001">
    <property type="protein sequence ID" value="CAG9082815.1"/>
    <property type="molecule type" value="Genomic_DNA"/>
</dbReference>
<evidence type="ECO:0000256" key="5">
    <source>
        <dbReference type="ARBA" id="ARBA00022723"/>
    </source>
</evidence>
<dbReference type="InterPro" id="IPR036939">
    <property type="entry name" value="Cu2_ascorb_mOase_N_sf"/>
</dbReference>
<feature type="binding site" evidence="13">
    <location>
        <position position="134"/>
    </location>
    <ligand>
        <name>Cu(2+)</name>
        <dbReference type="ChEBI" id="CHEBI:29036"/>
        <label>1</label>
        <note>catalytic</note>
    </ligand>
</feature>
<dbReference type="GO" id="GO:0016020">
    <property type="term" value="C:membrane"/>
    <property type="evidence" value="ECO:0007669"/>
    <property type="project" value="InterPro"/>
</dbReference>
<evidence type="ECO:0000256" key="6">
    <source>
        <dbReference type="ARBA" id="ARBA00022729"/>
    </source>
</evidence>
<evidence type="ECO:0000256" key="13">
    <source>
        <dbReference type="PIRSR" id="PIRSR600720-2"/>
    </source>
</evidence>
<evidence type="ECO:0000256" key="2">
    <source>
        <dbReference type="ARBA" id="ARBA00001947"/>
    </source>
</evidence>
<dbReference type="PROSITE" id="PS51125">
    <property type="entry name" value="NHL"/>
    <property type="match status" value="2"/>
</dbReference>
<dbReference type="InterPro" id="IPR001258">
    <property type="entry name" value="NHL_repeat"/>
</dbReference>
<keyword evidence="10" id="KW-0456">Lyase</keyword>
<sequence>MNLGLCCLYLTLYLVQASVRRVVSNEHQMVIQVPGYSPKENDAYIGVSIKATPGYIVRFEPFAHADRIHHMLLYGCDKPAYDSTFWEGGATCAGSSHILYAWARNAPSLSLPEGVGFAVGNKGDPVQYIVLQVHYAHPFAGNVRDFAGITMHLVDTRPANLAAVYLFVSGEAIPPRKEVSLNNVSCTYEGDAELTPFAFRTHTHQMGRVVSAFYKRDNKWTMIGKRNPQWPQLFQKIDHPLKIKKGDFMAATCRFDSHDKEEYTPMGSMGTAEMCNFYMMFYRSADSQDPFPWGGGCGGNENEELVANEYPKEGISLLPSHPEWEHVAHQMSAAFGVKQRVKTSKIGDFTLGQISGLAYGKDGSLFVFHRNDRIWDGSTFDSQNRLTDETPINSDVILQVDVGAASLKLRNNYGKDTFYLPHGIFVDDSNYIYTTDVGSHQVIKWKVKSGTLKQVFALGEKFTPGFDTKHFCKPSGVAVSRNDGTIYVSDGYCNNRVMVFDKNGQFIQQFGSASSIGREGGKPQLGTFFLPHDVTLDNKQHRIFVSDRQNGRVQIFNQNGDPQQDVSYPSLFNDVYSADYDEDYGLILIPGTSVAQNAQIEAFSCPAPSFKLQFSFRPTDSSFVRPHIIRIRNDLIAIGEIAESGGQLSLFDVITQGHQPHVSSKELYESPNGESDTGSPVVITLLVIASILIACFVAFMRYRDVSDGNIVDRTGFKPLSTEDMQSDNSDDEEYSRDRP</sequence>
<dbReference type="Gene3D" id="2.60.120.310">
    <property type="entry name" value="Copper type II, ascorbate-dependent monooxygenase, N-terminal domain"/>
    <property type="match status" value="1"/>
</dbReference>
<dbReference type="InterPro" id="IPR000720">
    <property type="entry name" value="PHM/PAL"/>
</dbReference>
<dbReference type="InterPro" id="IPR008977">
    <property type="entry name" value="PHM/PNGase_F_dom_sf"/>
</dbReference>
<feature type="transmembrane region" description="Helical" evidence="17">
    <location>
        <begin position="681"/>
        <end position="700"/>
    </location>
</feature>
<keyword evidence="9" id="KW-0325">Glycoprotein</keyword>
<keyword evidence="17" id="KW-0812">Transmembrane</keyword>
<evidence type="ECO:0000256" key="11">
    <source>
        <dbReference type="ARBA" id="ARBA00023268"/>
    </source>
</evidence>
<comment type="caution">
    <text evidence="21">The sequence shown here is derived from an EMBL/GenBank/DDBJ whole genome shotgun (WGS) entry which is preliminary data.</text>
</comment>
<dbReference type="SUPFAM" id="SSF63825">
    <property type="entry name" value="YWTD domain"/>
    <property type="match status" value="1"/>
</dbReference>
<dbReference type="PANTHER" id="PTHR10680:SF14">
    <property type="entry name" value="PEPTIDYL-GLYCINE ALPHA-AMIDATING MONOOXYGENASE"/>
    <property type="match status" value="1"/>
</dbReference>
<evidence type="ECO:0000256" key="17">
    <source>
        <dbReference type="SAM" id="Phobius"/>
    </source>
</evidence>
<evidence type="ECO:0000259" key="20">
    <source>
        <dbReference type="Pfam" id="PF03712"/>
    </source>
</evidence>
<dbReference type="EMBL" id="CAJFDH010000001">
    <property type="protein sequence ID" value="CAD5206697.1"/>
    <property type="molecule type" value="Genomic_DNA"/>
</dbReference>
<evidence type="ECO:0000256" key="18">
    <source>
        <dbReference type="SAM" id="SignalP"/>
    </source>
</evidence>
<comment type="cofactor">
    <cofactor evidence="2">
        <name>Zn(2+)</name>
        <dbReference type="ChEBI" id="CHEBI:29105"/>
    </cofactor>
</comment>
<comment type="catalytic activity">
    <reaction evidence="1">
        <text>a [peptide]-C-terminal (2S)-2-hydroxyglycine = a [peptide]-C-terminal amide + glyoxylate</text>
        <dbReference type="Rhea" id="RHEA:20924"/>
        <dbReference type="Rhea" id="RHEA-COMP:13485"/>
        <dbReference type="Rhea" id="RHEA-COMP:15321"/>
        <dbReference type="ChEBI" id="CHEBI:36655"/>
        <dbReference type="ChEBI" id="CHEBI:137001"/>
        <dbReference type="ChEBI" id="CHEBI:142768"/>
        <dbReference type="EC" id="4.3.2.5"/>
    </reaction>
</comment>
<proteinExistence type="inferred from homology"/>
<evidence type="ECO:0000256" key="1">
    <source>
        <dbReference type="ARBA" id="ARBA00000686"/>
    </source>
</evidence>
<feature type="repeat" description="NHL" evidence="15">
    <location>
        <begin position="463"/>
        <end position="503"/>
    </location>
</feature>
<dbReference type="SUPFAM" id="SSF49742">
    <property type="entry name" value="PHM/PNGase F"/>
    <property type="match status" value="2"/>
</dbReference>
<comment type="catalytic activity">
    <reaction evidence="12">
        <text>a [peptide]-C-terminal glycine + 2 L-ascorbate + O2 = a [peptide]-C-terminal (2S)-2-hydroxyglycine + 2 monodehydro-L-ascorbate radical + H2O</text>
        <dbReference type="Rhea" id="RHEA:21452"/>
        <dbReference type="Rhea" id="RHEA-COMP:13486"/>
        <dbReference type="Rhea" id="RHEA-COMP:15321"/>
        <dbReference type="ChEBI" id="CHEBI:15377"/>
        <dbReference type="ChEBI" id="CHEBI:15379"/>
        <dbReference type="ChEBI" id="CHEBI:38290"/>
        <dbReference type="ChEBI" id="CHEBI:59513"/>
        <dbReference type="ChEBI" id="CHEBI:137000"/>
        <dbReference type="ChEBI" id="CHEBI:142768"/>
        <dbReference type="EC" id="1.14.17.3"/>
    </reaction>
</comment>
<dbReference type="Proteomes" id="UP000614601">
    <property type="component" value="Unassembled WGS sequence"/>
</dbReference>
<feature type="binding site" evidence="13">
    <location>
        <position position="274"/>
    </location>
    <ligand>
        <name>Cu(2+)</name>
        <dbReference type="ChEBI" id="CHEBI:29036"/>
        <label>1</label>
        <note>catalytic</note>
    </ligand>
</feature>
<dbReference type="AlphaFoldDB" id="A0A811JTW2"/>
<evidence type="ECO:0000259" key="19">
    <source>
        <dbReference type="Pfam" id="PF01082"/>
    </source>
</evidence>
<feature type="disulfide bond" evidence="14">
    <location>
        <begin position="253"/>
        <end position="275"/>
    </location>
</feature>
<evidence type="ECO:0000256" key="7">
    <source>
        <dbReference type="ARBA" id="ARBA00022737"/>
    </source>
</evidence>
<keyword evidence="17" id="KW-0472">Membrane</keyword>
<keyword evidence="11" id="KW-0511">Multifunctional enzyme</keyword>
<keyword evidence="8 14" id="KW-1015">Disulfide bond</keyword>
<dbReference type="GO" id="GO:0004504">
    <property type="term" value="F:peptidylglycine monooxygenase activity"/>
    <property type="evidence" value="ECO:0007669"/>
    <property type="project" value="UniProtKB-EC"/>
</dbReference>
<dbReference type="Gene3D" id="2.120.10.30">
    <property type="entry name" value="TolB, C-terminal domain"/>
    <property type="match status" value="1"/>
</dbReference>
<evidence type="ECO:0000256" key="4">
    <source>
        <dbReference type="ARBA" id="ARBA00010263"/>
    </source>
</evidence>
<comment type="similarity">
    <text evidence="3">In the C-terminal section; belongs to the peptidyl-alpha-hydroxyglycine alpha-amidating lyase family.</text>
</comment>
<accession>A0A811JTW2</accession>
<dbReference type="Pfam" id="PF01436">
    <property type="entry name" value="NHL"/>
    <property type="match status" value="2"/>
</dbReference>
<feature type="domain" description="Copper type II ascorbate-dependent monooxygenase N-terminal" evidence="19">
    <location>
        <begin position="38"/>
        <end position="138"/>
    </location>
</feature>
<feature type="binding site" evidence="13">
    <location>
        <position position="70"/>
    </location>
    <ligand>
        <name>Cu(2+)</name>
        <dbReference type="ChEBI" id="CHEBI:29036"/>
        <label>1</label>
        <note>catalytic</note>
    </ligand>
</feature>
<dbReference type="PRINTS" id="PR00790">
    <property type="entry name" value="PAMONOXGNASE"/>
</dbReference>
<evidence type="ECO:0000256" key="8">
    <source>
        <dbReference type="ARBA" id="ARBA00023157"/>
    </source>
</evidence>
<protein>
    <recommendedName>
        <fullName evidence="23">Peptidylglycine monooxygenase</fullName>
    </recommendedName>
</protein>
<feature type="binding site" evidence="13">
    <location>
        <position position="69"/>
    </location>
    <ligand>
        <name>Cu(2+)</name>
        <dbReference type="ChEBI" id="CHEBI:29036"/>
        <label>1</label>
        <note>catalytic</note>
    </ligand>
</feature>
<comment type="similarity">
    <text evidence="4">In the N-terminal section; belongs to the copper type II ascorbate-dependent monooxygenase family.</text>
</comment>
<feature type="compositionally biased region" description="Acidic residues" evidence="16">
    <location>
        <begin position="724"/>
        <end position="739"/>
    </location>
</feature>
<dbReference type="Pfam" id="PF03712">
    <property type="entry name" value="Cu2_monoox_C"/>
    <property type="match status" value="1"/>
</dbReference>
<dbReference type="InterPro" id="IPR011042">
    <property type="entry name" value="6-blade_b-propeller_TolB-like"/>
</dbReference>
<keyword evidence="5 13" id="KW-0479">Metal-binding</keyword>
<organism evidence="21 22">
    <name type="scientific">Bursaphelenchus okinawaensis</name>
    <dbReference type="NCBI Taxonomy" id="465554"/>
    <lineage>
        <taxon>Eukaryota</taxon>
        <taxon>Metazoa</taxon>
        <taxon>Ecdysozoa</taxon>
        <taxon>Nematoda</taxon>
        <taxon>Chromadorea</taxon>
        <taxon>Rhabditida</taxon>
        <taxon>Tylenchina</taxon>
        <taxon>Tylenchomorpha</taxon>
        <taxon>Aphelenchoidea</taxon>
        <taxon>Aphelenchoididae</taxon>
        <taxon>Bursaphelenchus</taxon>
    </lineage>
</organism>
<dbReference type="GO" id="GO:0004598">
    <property type="term" value="F:peptidylamidoglycolate lyase activity"/>
    <property type="evidence" value="ECO:0007669"/>
    <property type="project" value="UniProtKB-EC"/>
</dbReference>
<dbReference type="Gene3D" id="2.60.120.230">
    <property type="match status" value="1"/>
</dbReference>
<dbReference type="Pfam" id="PF01082">
    <property type="entry name" value="Cu2_monooxygen"/>
    <property type="match status" value="1"/>
</dbReference>
<comment type="cofactor">
    <cofactor evidence="13">
        <name>Cu(2+)</name>
        <dbReference type="ChEBI" id="CHEBI:29036"/>
    </cofactor>
    <text evidence="13">Binds 2 Cu(2+) ions per subunit.</text>
</comment>
<keyword evidence="7" id="KW-0677">Repeat</keyword>
<evidence type="ECO:0000256" key="14">
    <source>
        <dbReference type="PIRSR" id="PIRSR600720-3"/>
    </source>
</evidence>
<evidence type="ECO:0000256" key="16">
    <source>
        <dbReference type="SAM" id="MobiDB-lite"/>
    </source>
</evidence>
<gene>
    <name evidence="21" type="ORF">BOKJ2_LOCUS1381</name>
</gene>
<evidence type="ECO:0000256" key="12">
    <source>
        <dbReference type="ARBA" id="ARBA00048431"/>
    </source>
</evidence>
<dbReference type="InterPro" id="IPR024548">
    <property type="entry name" value="Cu2_monoox_C"/>
</dbReference>
<feature type="repeat" description="NHL" evidence="15">
    <location>
        <begin position="526"/>
        <end position="559"/>
    </location>
</feature>
<keyword evidence="22" id="KW-1185">Reference proteome</keyword>
<keyword evidence="6 18" id="KW-0732">Signal</keyword>
<dbReference type="OrthoDB" id="10044505at2759"/>
<evidence type="ECO:0000313" key="22">
    <source>
        <dbReference type="Proteomes" id="UP000614601"/>
    </source>
</evidence>
<dbReference type="PANTHER" id="PTHR10680">
    <property type="entry name" value="PEPTIDYL-GLYCINE ALPHA-AMIDATING MONOOXYGENASE"/>
    <property type="match status" value="1"/>
</dbReference>
<feature type="domain" description="Copper type II ascorbate-dependent monooxygenase C-terminal" evidence="20">
    <location>
        <begin position="162"/>
        <end position="286"/>
    </location>
</feature>
<reference evidence="21" key="1">
    <citation type="submission" date="2020-09" db="EMBL/GenBank/DDBJ databases">
        <authorList>
            <person name="Kikuchi T."/>
        </authorList>
    </citation>
    <scope>NUCLEOTIDE SEQUENCE</scope>
    <source>
        <strain evidence="21">SH1</strain>
    </source>
</reference>
<dbReference type="GO" id="GO:0005507">
    <property type="term" value="F:copper ion binding"/>
    <property type="evidence" value="ECO:0007669"/>
    <property type="project" value="InterPro"/>
</dbReference>
<feature type="binding site" evidence="13">
    <location>
        <position position="204"/>
    </location>
    <ligand>
        <name>Cu(2+)</name>
        <dbReference type="ChEBI" id="CHEBI:29036"/>
        <label>1</label>
        <note>catalytic</note>
    </ligand>
</feature>
<evidence type="ECO:0008006" key="23">
    <source>
        <dbReference type="Google" id="ProtNLM"/>
    </source>
</evidence>
<evidence type="ECO:0000313" key="21">
    <source>
        <dbReference type="EMBL" id="CAD5206697.1"/>
    </source>
</evidence>
<dbReference type="InterPro" id="IPR014784">
    <property type="entry name" value="Cu2_ascorb_mOase-like_C"/>
</dbReference>
<evidence type="ECO:0000256" key="10">
    <source>
        <dbReference type="ARBA" id="ARBA00023239"/>
    </source>
</evidence>
<feature type="disulfide bond" evidence="14">
    <location>
        <begin position="76"/>
        <end position="92"/>
    </location>
</feature>
<feature type="region of interest" description="Disordered" evidence="16">
    <location>
        <begin position="714"/>
        <end position="739"/>
    </location>
</feature>
<dbReference type="GO" id="GO:0005576">
    <property type="term" value="C:extracellular region"/>
    <property type="evidence" value="ECO:0007669"/>
    <property type="project" value="TreeGrafter"/>
</dbReference>
<feature type="chain" id="PRO_5044131603" description="Peptidylglycine monooxygenase" evidence="18">
    <location>
        <begin position="18"/>
        <end position="739"/>
    </location>
</feature>
<evidence type="ECO:0000256" key="9">
    <source>
        <dbReference type="ARBA" id="ARBA00023180"/>
    </source>
</evidence>
<name>A0A811JTW2_9BILA</name>
<dbReference type="Proteomes" id="UP000783686">
    <property type="component" value="Unassembled WGS sequence"/>
</dbReference>
<dbReference type="GO" id="GO:0006518">
    <property type="term" value="P:peptide metabolic process"/>
    <property type="evidence" value="ECO:0007669"/>
    <property type="project" value="InterPro"/>
</dbReference>